<dbReference type="Proteomes" id="UP000224460">
    <property type="component" value="Unassembled WGS sequence"/>
</dbReference>
<comment type="caution">
    <text evidence="1">The sequence shown here is derived from an EMBL/GenBank/DDBJ whole genome shotgun (WGS) entry which is preliminary data.</text>
</comment>
<accession>A0AC61DGB0</accession>
<evidence type="ECO:0000313" key="1">
    <source>
        <dbReference type="EMBL" id="PHV71828.1"/>
    </source>
</evidence>
<protein>
    <submittedName>
        <fullName evidence="1">Uncharacterized protein</fullName>
    </submittedName>
</protein>
<organism evidence="1 2">
    <name type="scientific">Sporanaerobium hydrogeniformans</name>
    <dbReference type="NCBI Taxonomy" id="3072179"/>
    <lineage>
        <taxon>Bacteria</taxon>
        <taxon>Bacillati</taxon>
        <taxon>Bacillota</taxon>
        <taxon>Clostridia</taxon>
        <taxon>Lachnospirales</taxon>
        <taxon>Lachnospiraceae</taxon>
        <taxon>Sporanaerobium</taxon>
    </lineage>
</organism>
<proteinExistence type="predicted"/>
<keyword evidence="2" id="KW-1185">Reference proteome</keyword>
<sequence>MEKTIISQHLFIFPFTWKVVGKKKTALFIPQCQIKENLFDHLENWTPLYQRVESDKDYNEFVYYYKPIRAALYTFTHSPLIVRNYRYGYLEEDNYFIMQVEGKEYRLVLSSLQLKLYKTGIGLLTLETTNKCYEALEDMERINSFSKCIYPPLLPLEKAKEELFPDWIRIQLNKNHKLEECFKEDYHQKLVSITPLILGILGNSFIGSKQKSKKSKLFIEPILGNQMFSLCLYKNKEWVDKVRWQIGALKPLEAFLDNNKKHIKTLREKEKGSLGLNTYLQTENAIYGMSRFSLLCLVKEVPAMKLYDQLITLVVMQRATLLNLSTEISRVSTLPPEELVPAIKSLYEIYIQFINQLYFKEVTEDTEGAQIYDALSKQFKIEEELKQLDFEINEVHQYAMLVEQSGSRLKVELLTIVGAALVIPTFATGFFGMNIFKEEIAHWWHYRNVTLWLNSYVFLPILITITFCMWNRYKNRFQLLKKGLLILFLLISLICILKYGCGL</sequence>
<reference evidence="1" key="1">
    <citation type="submission" date="2017-10" db="EMBL/GenBank/DDBJ databases">
        <title>Genome sequence of cellulolytic Lachnospiraceae bacterium XHS1971 isolated from hotspring sediment.</title>
        <authorList>
            <person name="Vasudevan G."/>
            <person name="Joshi A.J."/>
            <person name="Hivarkar S."/>
            <person name="Lanjekar V.B."/>
            <person name="Dhakephalkar P.K."/>
            <person name="Dagar S."/>
        </authorList>
    </citation>
    <scope>NUCLEOTIDE SEQUENCE</scope>
    <source>
        <strain evidence="1">XHS1971</strain>
    </source>
</reference>
<evidence type="ECO:0000313" key="2">
    <source>
        <dbReference type="Proteomes" id="UP000224460"/>
    </source>
</evidence>
<dbReference type="EMBL" id="PEDL01000002">
    <property type="protein sequence ID" value="PHV71828.1"/>
    <property type="molecule type" value="Genomic_DNA"/>
</dbReference>
<name>A0AC61DGB0_9FIRM</name>
<gene>
    <name evidence="1" type="ORF">CS063_04535</name>
</gene>